<organism evidence="1 2">
    <name type="scientific">Secundilactobacillus silagei JCM 19001</name>
    <dbReference type="NCBI Taxonomy" id="1302250"/>
    <lineage>
        <taxon>Bacteria</taxon>
        <taxon>Bacillati</taxon>
        <taxon>Bacillota</taxon>
        <taxon>Bacilli</taxon>
        <taxon>Lactobacillales</taxon>
        <taxon>Lactobacillaceae</taxon>
        <taxon>Secundilactobacillus</taxon>
    </lineage>
</organism>
<dbReference type="InterPro" id="IPR053154">
    <property type="entry name" value="c-di-AMP_regulator"/>
</dbReference>
<gene>
    <name evidence="1" type="ORF">IWT126_01003</name>
</gene>
<protein>
    <submittedName>
        <fullName evidence="1">Cell surface protein</fullName>
    </submittedName>
</protein>
<dbReference type="EMBL" id="BCMG01000004">
    <property type="protein sequence ID" value="GAX00982.1"/>
    <property type="molecule type" value="Genomic_DNA"/>
</dbReference>
<dbReference type="STRING" id="1302250.GCA_001313225_00681"/>
<dbReference type="Gene3D" id="2.170.120.30">
    <property type="match status" value="1"/>
</dbReference>
<evidence type="ECO:0000313" key="2">
    <source>
        <dbReference type="Proteomes" id="UP000198402"/>
    </source>
</evidence>
<evidence type="ECO:0000313" key="1">
    <source>
        <dbReference type="EMBL" id="GAX00982.1"/>
    </source>
</evidence>
<proteinExistence type="predicted"/>
<dbReference type="PANTHER" id="PTHR37804">
    <property type="entry name" value="CDAA REGULATORY PROTEIN CDAR"/>
    <property type="match status" value="1"/>
</dbReference>
<keyword evidence="2" id="KW-1185">Reference proteome</keyword>
<dbReference type="OrthoDB" id="2139417at2"/>
<dbReference type="PANTHER" id="PTHR37804:SF1">
    <property type="entry name" value="CDAA REGULATORY PROTEIN CDAR"/>
    <property type="match status" value="1"/>
</dbReference>
<dbReference type="InterPro" id="IPR012505">
    <property type="entry name" value="YbbR"/>
</dbReference>
<comment type="caution">
    <text evidence="1">The sequence shown here is derived from an EMBL/GenBank/DDBJ whole genome shotgun (WGS) entry which is preliminary data.</text>
</comment>
<dbReference type="AlphaFoldDB" id="A0A1Z5IHF9"/>
<dbReference type="Gene3D" id="2.170.120.40">
    <property type="entry name" value="YbbR-like domain"/>
    <property type="match status" value="2"/>
</dbReference>
<name>A0A1Z5IHF9_9LACO</name>
<dbReference type="Pfam" id="PF07949">
    <property type="entry name" value="YbbR"/>
    <property type="match status" value="3"/>
</dbReference>
<dbReference type="RefSeq" id="WP_054654122.1">
    <property type="nucleotide sequence ID" value="NZ_BBFL01000002.1"/>
</dbReference>
<sequence>MKKIFNSRWTYRLISLFLAVCLFLYVNSSKNTTNQQMNNTSGTNSTTLTATEHKTVSVQLRLNVDSDKYFVTGYPEKVKVRLRGPAALVTATANTQNFRVFANLTDLKAGEHTVRLKQDGLNRDISYQIVPASIKVNIQPRQTVSFPVSVQYDKSRIAKNYVAGSATSDVTSVKATGAEGEIDRISKVVAQLNLAQNTKKSINGEAVIEALDRNGQTVNVILTPATTQVNLPITAKGHSKKVPLSFKAKNANSNQEYSFKSRTKTIQVFGSESQLKAISEFDADVDVSDVKNQKTKTISLDAGSNKVTGTDPASVTVTVATESK</sequence>
<reference evidence="1 2" key="1">
    <citation type="submission" date="2015-11" db="EMBL/GenBank/DDBJ databases">
        <title>Draft genome sequences of new species of the genus Lactobacillus isolated from orchardgrass silage.</title>
        <authorList>
            <person name="Tohno M."/>
            <person name="Tanizawa Y."/>
            <person name="Arita M."/>
        </authorList>
    </citation>
    <scope>NUCLEOTIDE SEQUENCE [LARGE SCALE GENOMIC DNA]</scope>
    <source>
        <strain evidence="1 2">IWT126</strain>
    </source>
</reference>
<accession>A0A1Z5IHF9</accession>
<dbReference type="Proteomes" id="UP000198402">
    <property type="component" value="Unassembled WGS sequence"/>
</dbReference>